<feature type="chain" id="PRO_5045419152" description="Lipoprotein" evidence="1">
    <location>
        <begin position="28"/>
        <end position="191"/>
    </location>
</feature>
<dbReference type="PROSITE" id="PS51257">
    <property type="entry name" value="PROKAR_LIPOPROTEIN"/>
    <property type="match status" value="1"/>
</dbReference>
<keyword evidence="3" id="KW-1185">Reference proteome</keyword>
<dbReference type="RefSeq" id="WP_343919982.1">
    <property type="nucleotide sequence ID" value="NZ_BAAAJT010000002.1"/>
</dbReference>
<sequence>MTGSWWRSRTVGLGVVVVVLAAAGCRAAGDDTSSGEEQAPALRPVGSFHDVCLPTSPGRTGWVGLDTFRNRSDTDVVVEGASWGEEGLEVREISYVVRDEDSRFATLGLTNFPTSSPRSTRPGSPDWAWRRRERLDDARLPPSAPGEYYVVLVGFDGRRGSGGPLEIDYAAEGGRSDTLTTRVTLSAAPRC</sequence>
<reference evidence="3" key="1">
    <citation type="journal article" date="2019" name="Int. J. Syst. Evol. Microbiol.">
        <title>The Global Catalogue of Microorganisms (GCM) 10K type strain sequencing project: providing services to taxonomists for standard genome sequencing and annotation.</title>
        <authorList>
            <consortium name="The Broad Institute Genomics Platform"/>
            <consortium name="The Broad Institute Genome Sequencing Center for Infectious Disease"/>
            <person name="Wu L."/>
            <person name="Ma J."/>
        </authorList>
    </citation>
    <scope>NUCLEOTIDE SEQUENCE [LARGE SCALE GENOMIC DNA]</scope>
    <source>
        <strain evidence="3">CGMCC 1.12477</strain>
    </source>
</reference>
<protein>
    <recommendedName>
        <fullName evidence="4">Lipoprotein</fullName>
    </recommendedName>
</protein>
<keyword evidence="1" id="KW-0732">Signal</keyword>
<organism evidence="2 3">
    <name type="scientific">Nocardioides aestuarii</name>
    <dbReference type="NCBI Taxonomy" id="252231"/>
    <lineage>
        <taxon>Bacteria</taxon>
        <taxon>Bacillati</taxon>
        <taxon>Actinomycetota</taxon>
        <taxon>Actinomycetes</taxon>
        <taxon>Propionibacteriales</taxon>
        <taxon>Nocardioidaceae</taxon>
        <taxon>Nocardioides</taxon>
    </lineage>
</organism>
<evidence type="ECO:0000313" key="2">
    <source>
        <dbReference type="EMBL" id="MFD1948180.1"/>
    </source>
</evidence>
<feature type="signal peptide" evidence="1">
    <location>
        <begin position="1"/>
        <end position="27"/>
    </location>
</feature>
<dbReference type="EMBL" id="JBHUGD010000003">
    <property type="protein sequence ID" value="MFD1948180.1"/>
    <property type="molecule type" value="Genomic_DNA"/>
</dbReference>
<accession>A0ABW4TNF4</accession>
<comment type="caution">
    <text evidence="2">The sequence shown here is derived from an EMBL/GenBank/DDBJ whole genome shotgun (WGS) entry which is preliminary data.</text>
</comment>
<dbReference type="Proteomes" id="UP001597351">
    <property type="component" value="Unassembled WGS sequence"/>
</dbReference>
<name>A0ABW4TNF4_9ACTN</name>
<proteinExistence type="predicted"/>
<gene>
    <name evidence="2" type="ORF">ACFSDE_15365</name>
</gene>
<evidence type="ECO:0008006" key="4">
    <source>
        <dbReference type="Google" id="ProtNLM"/>
    </source>
</evidence>
<evidence type="ECO:0000256" key="1">
    <source>
        <dbReference type="SAM" id="SignalP"/>
    </source>
</evidence>
<evidence type="ECO:0000313" key="3">
    <source>
        <dbReference type="Proteomes" id="UP001597351"/>
    </source>
</evidence>